<comment type="subcellular location">
    <subcellularLocation>
        <location evidence="1">Membrane</location>
        <topology evidence="1">Multi-pass membrane protein</topology>
    </subcellularLocation>
</comment>
<dbReference type="InterPro" id="IPR035906">
    <property type="entry name" value="MetI-like_sf"/>
</dbReference>
<keyword evidence="4 5" id="KW-0472">Membrane</keyword>
<feature type="transmembrane region" description="Helical" evidence="5">
    <location>
        <begin position="161"/>
        <end position="184"/>
    </location>
</feature>
<evidence type="ECO:0000256" key="2">
    <source>
        <dbReference type="ARBA" id="ARBA00022692"/>
    </source>
</evidence>
<evidence type="ECO:0000256" key="3">
    <source>
        <dbReference type="ARBA" id="ARBA00022989"/>
    </source>
</evidence>
<sequence length="198" mass="22346">MHWLLSAVPAVLLLYPPLAAMYFGLGLNMGSKADPHYLTLFNIVFFGSVTLLGVIPLAAQVAERARYYNEKQYVEVSRVMGGSVLHRVLRHLLPNMRLELLFMSLSEFVHVIFLIGQLAVFKIVVGGSEKMDWDDFGLAVSVSSTGEWVSMLSYGMEYVRLYPWIPLTTVACLFFLILSVQFFLNQLKKRYGGIAEAR</sequence>
<reference evidence="6 7" key="1">
    <citation type="submission" date="2014-12" db="EMBL/GenBank/DDBJ databases">
        <title>Draft genome sequence of Cohnella kolymensis strain B-2846.</title>
        <authorList>
            <person name="Karlyshev A.V."/>
            <person name="Kudryashova E.B."/>
        </authorList>
    </citation>
    <scope>NUCLEOTIDE SEQUENCE [LARGE SCALE GENOMIC DNA]</scope>
    <source>
        <strain evidence="6 7">VKM B-2846</strain>
    </source>
</reference>
<evidence type="ECO:0000256" key="1">
    <source>
        <dbReference type="ARBA" id="ARBA00004141"/>
    </source>
</evidence>
<dbReference type="Gene3D" id="1.10.3720.10">
    <property type="entry name" value="MetI-like"/>
    <property type="match status" value="1"/>
</dbReference>
<evidence type="ECO:0000256" key="4">
    <source>
        <dbReference type="ARBA" id="ARBA00023136"/>
    </source>
</evidence>
<evidence type="ECO:0008006" key="8">
    <source>
        <dbReference type="Google" id="ProtNLM"/>
    </source>
</evidence>
<dbReference type="PANTHER" id="PTHR43839:SF3">
    <property type="entry name" value="OLIGOPEPTIDE ABC TRANSPORTER, PERMEASE PROTEIN"/>
    <property type="match status" value="1"/>
</dbReference>
<proteinExistence type="predicted"/>
<gene>
    <name evidence="6" type="ORF">SD71_05145</name>
</gene>
<feature type="transmembrane region" description="Helical" evidence="5">
    <location>
        <begin position="36"/>
        <end position="59"/>
    </location>
</feature>
<dbReference type="RefSeq" id="WP_041060432.1">
    <property type="nucleotide sequence ID" value="NZ_JXAL01000003.1"/>
</dbReference>
<evidence type="ECO:0000256" key="5">
    <source>
        <dbReference type="SAM" id="Phobius"/>
    </source>
</evidence>
<comment type="caution">
    <text evidence="6">The sequence shown here is derived from an EMBL/GenBank/DDBJ whole genome shotgun (WGS) entry which is preliminary data.</text>
</comment>
<dbReference type="PANTHER" id="PTHR43839">
    <property type="entry name" value="OPPC IN A BINDING PROTEIN-DEPENDENT TRANSPORT SYSTEM"/>
    <property type="match status" value="1"/>
</dbReference>
<keyword evidence="3 5" id="KW-1133">Transmembrane helix</keyword>
<evidence type="ECO:0000313" key="6">
    <source>
        <dbReference type="EMBL" id="KIL37042.1"/>
    </source>
</evidence>
<evidence type="ECO:0000313" key="7">
    <source>
        <dbReference type="Proteomes" id="UP000054526"/>
    </source>
</evidence>
<name>A0ABR5A810_9BACL</name>
<organism evidence="6 7">
    <name type="scientific">Cohnella kolymensis</name>
    <dbReference type="NCBI Taxonomy" id="1590652"/>
    <lineage>
        <taxon>Bacteria</taxon>
        <taxon>Bacillati</taxon>
        <taxon>Bacillota</taxon>
        <taxon>Bacilli</taxon>
        <taxon>Bacillales</taxon>
        <taxon>Paenibacillaceae</taxon>
        <taxon>Cohnella</taxon>
    </lineage>
</organism>
<dbReference type="EMBL" id="JXAL01000003">
    <property type="protein sequence ID" value="KIL37042.1"/>
    <property type="molecule type" value="Genomic_DNA"/>
</dbReference>
<feature type="transmembrane region" description="Helical" evidence="5">
    <location>
        <begin position="100"/>
        <end position="125"/>
    </location>
</feature>
<accession>A0ABR5A810</accession>
<keyword evidence="7" id="KW-1185">Reference proteome</keyword>
<protein>
    <recommendedName>
        <fullName evidence="8">ABC transmembrane type-1 domain-containing protein</fullName>
    </recommendedName>
</protein>
<dbReference type="Proteomes" id="UP000054526">
    <property type="component" value="Unassembled WGS sequence"/>
</dbReference>
<keyword evidence="2 5" id="KW-0812">Transmembrane</keyword>